<keyword evidence="2" id="KW-0963">Cytoplasm</keyword>
<evidence type="ECO:0000313" key="7">
    <source>
        <dbReference type="EMBL" id="RGP37979.1"/>
    </source>
</evidence>
<protein>
    <submittedName>
        <fullName evidence="7">Cu(I)-responsive transcriptional regulator</fullName>
    </submittedName>
</protein>
<dbReference type="InterPro" id="IPR015358">
    <property type="entry name" value="Tscrpt_reg_MerR_DNA-bd"/>
</dbReference>
<dbReference type="Pfam" id="PF09278">
    <property type="entry name" value="MerR-DNA-bind"/>
    <property type="match status" value="1"/>
</dbReference>
<dbReference type="CDD" id="cd01108">
    <property type="entry name" value="HTH_CueR"/>
    <property type="match status" value="1"/>
</dbReference>
<keyword evidence="3" id="KW-0805">Transcription regulation</keyword>
<dbReference type="AlphaFoldDB" id="A0A411Z4K7"/>
<dbReference type="InterPro" id="IPR047057">
    <property type="entry name" value="MerR_fam"/>
</dbReference>
<dbReference type="InterPro" id="IPR009061">
    <property type="entry name" value="DNA-bd_dom_put_sf"/>
</dbReference>
<dbReference type="GO" id="GO:0003700">
    <property type="term" value="F:DNA-binding transcription factor activity"/>
    <property type="evidence" value="ECO:0007669"/>
    <property type="project" value="InterPro"/>
</dbReference>
<dbReference type="PANTHER" id="PTHR30204:SF94">
    <property type="entry name" value="HEAVY METAL-DEPENDENT TRANSCRIPTIONAL REGULATOR HI_0293-RELATED"/>
    <property type="match status" value="1"/>
</dbReference>
<evidence type="ECO:0000256" key="1">
    <source>
        <dbReference type="ARBA" id="ARBA00004496"/>
    </source>
</evidence>
<evidence type="ECO:0000256" key="5">
    <source>
        <dbReference type="ARBA" id="ARBA00023163"/>
    </source>
</evidence>
<proteinExistence type="predicted"/>
<keyword evidence="4" id="KW-0238">DNA-binding</keyword>
<dbReference type="GO" id="GO:0003677">
    <property type="term" value="F:DNA binding"/>
    <property type="evidence" value="ECO:0007669"/>
    <property type="project" value="UniProtKB-KW"/>
</dbReference>
<dbReference type="PRINTS" id="PR00040">
    <property type="entry name" value="HTHMERR"/>
</dbReference>
<reference evidence="7 8" key="1">
    <citation type="submission" date="2018-08" db="EMBL/GenBank/DDBJ databases">
        <title>Flavobacterium tibetense sp. nov., isolated from a wetland YonghuCo on Tibetan Plateau.</title>
        <authorList>
            <person name="Phurbu D."/>
            <person name="Lu H."/>
            <person name="Xing P."/>
        </authorList>
    </citation>
    <scope>NUCLEOTIDE SEQUENCE [LARGE SCALE GENOMIC DNA]</scope>
    <source>
        <strain evidence="7 8">DJC</strain>
    </source>
</reference>
<gene>
    <name evidence="7" type="primary">cueR</name>
    <name evidence="7" type="ORF">D1012_07595</name>
</gene>
<evidence type="ECO:0000256" key="2">
    <source>
        <dbReference type="ARBA" id="ARBA00022490"/>
    </source>
</evidence>
<comment type="caution">
    <text evidence="7">The sequence shown here is derived from an EMBL/GenBank/DDBJ whole genome shotgun (WGS) entry which is preliminary data.</text>
</comment>
<dbReference type="NCBIfam" id="TIGR02044">
    <property type="entry name" value="CueR"/>
    <property type="match status" value="1"/>
</dbReference>
<dbReference type="EMBL" id="QWEY01000003">
    <property type="protein sequence ID" value="RGP37979.1"/>
    <property type="molecule type" value="Genomic_DNA"/>
</dbReference>
<dbReference type="OrthoDB" id="9802944at2"/>
<dbReference type="SMART" id="SM00422">
    <property type="entry name" value="HTH_MERR"/>
    <property type="match status" value="1"/>
</dbReference>
<dbReference type="GO" id="GO:0005737">
    <property type="term" value="C:cytoplasm"/>
    <property type="evidence" value="ECO:0007669"/>
    <property type="project" value="UniProtKB-SubCell"/>
</dbReference>
<dbReference type="Gene3D" id="1.10.1660.10">
    <property type="match status" value="1"/>
</dbReference>
<dbReference type="SUPFAM" id="SSF46955">
    <property type="entry name" value="Putative DNA-binding domain"/>
    <property type="match status" value="1"/>
</dbReference>
<feature type="domain" description="HTH merR-type" evidence="6">
    <location>
        <begin position="1"/>
        <end position="68"/>
    </location>
</feature>
<comment type="subcellular location">
    <subcellularLocation>
        <location evidence="1">Cytoplasm</location>
    </subcellularLocation>
</comment>
<keyword evidence="8" id="KW-1185">Reference proteome</keyword>
<keyword evidence="5" id="KW-0804">Transcription</keyword>
<dbReference type="PROSITE" id="PS50937">
    <property type="entry name" value="HTH_MERR_2"/>
    <property type="match status" value="1"/>
</dbReference>
<dbReference type="GO" id="GO:0045893">
    <property type="term" value="P:positive regulation of DNA-templated transcription"/>
    <property type="evidence" value="ECO:0007669"/>
    <property type="project" value="InterPro"/>
</dbReference>
<dbReference type="GO" id="GO:0005507">
    <property type="term" value="F:copper ion binding"/>
    <property type="evidence" value="ECO:0007669"/>
    <property type="project" value="InterPro"/>
</dbReference>
<evidence type="ECO:0000256" key="4">
    <source>
        <dbReference type="ARBA" id="ARBA00023125"/>
    </source>
</evidence>
<dbReference type="InterPro" id="IPR000551">
    <property type="entry name" value="MerR-type_HTH_dom"/>
</dbReference>
<dbReference type="RefSeq" id="WP_118150754.1">
    <property type="nucleotide sequence ID" value="NZ_QWEY01000003.1"/>
</dbReference>
<dbReference type="PANTHER" id="PTHR30204">
    <property type="entry name" value="REDOX-CYCLING DRUG-SENSING TRANSCRIPTIONAL ACTIVATOR SOXR"/>
    <property type="match status" value="1"/>
</dbReference>
<dbReference type="InterPro" id="IPR011789">
    <property type="entry name" value="CueR"/>
</dbReference>
<dbReference type="Proteomes" id="UP000284547">
    <property type="component" value="Unassembled WGS sequence"/>
</dbReference>
<organism evidence="7 8">
    <name type="scientific">Pseudotabrizicola alkalilacus</name>
    <dbReference type="NCBI Taxonomy" id="2305252"/>
    <lineage>
        <taxon>Bacteria</taxon>
        <taxon>Pseudomonadati</taxon>
        <taxon>Pseudomonadota</taxon>
        <taxon>Alphaproteobacteria</taxon>
        <taxon>Rhodobacterales</taxon>
        <taxon>Paracoccaceae</taxon>
        <taxon>Pseudotabrizicola</taxon>
    </lineage>
</organism>
<evidence type="ECO:0000256" key="3">
    <source>
        <dbReference type="ARBA" id="ARBA00023015"/>
    </source>
</evidence>
<evidence type="ECO:0000313" key="8">
    <source>
        <dbReference type="Proteomes" id="UP000284547"/>
    </source>
</evidence>
<dbReference type="Pfam" id="PF00376">
    <property type="entry name" value="MerR"/>
    <property type="match status" value="1"/>
</dbReference>
<sequence>MNIKDVAQRSGLPAKTIRYYEEIGLIRPLRATNGYRAFRESDLHKLTFLSRARSLGFSIEDCRTLLALYEDDSRASADVKAVANAHLARIAEKIAGLRAMEATLSHLISACAGDARPDCPILSGLETGLPAGAEGPEGAQCCGASQRV</sequence>
<accession>A0A411Z4K7</accession>
<name>A0A411Z4K7_9RHOB</name>
<evidence type="ECO:0000259" key="6">
    <source>
        <dbReference type="PROSITE" id="PS50937"/>
    </source>
</evidence>